<gene>
    <name evidence="1" type="ORF">ENT87_01765</name>
    <name evidence="2" type="ORF">ENU30_02290</name>
</gene>
<dbReference type="EMBL" id="DTBZ01000054">
    <property type="protein sequence ID" value="HGQ17799.1"/>
    <property type="molecule type" value="Genomic_DNA"/>
</dbReference>
<evidence type="ECO:0000313" key="2">
    <source>
        <dbReference type="EMBL" id="HGQ17799.1"/>
    </source>
</evidence>
<reference evidence="2" key="1">
    <citation type="journal article" date="2020" name="mSystems">
        <title>Genome- and Community-Level Interaction Insights into Carbon Utilization and Element Cycling Functions of Hydrothermarchaeota in Hydrothermal Sediment.</title>
        <authorList>
            <person name="Zhou Z."/>
            <person name="Liu Y."/>
            <person name="Xu W."/>
            <person name="Pan J."/>
            <person name="Luo Z.H."/>
            <person name="Li M."/>
        </authorList>
    </citation>
    <scope>NUCLEOTIDE SEQUENCE [LARGE SCALE GENOMIC DNA]</scope>
    <source>
        <strain evidence="1">SpSt-618</strain>
        <strain evidence="2">SpSt-657</strain>
    </source>
</reference>
<dbReference type="EMBL" id="DTAI01000056">
    <property type="protein sequence ID" value="HGN36268.1"/>
    <property type="molecule type" value="Genomic_DNA"/>
</dbReference>
<proteinExistence type="predicted"/>
<sequence>MVRYTMYRRVLEKLGLKQLDVYRYKDRDIIRALRIQDGKVLVIDLPKHREEMNIEEFANYVRSRISR</sequence>
<name>A0A7J3JQC2_9CREN</name>
<accession>A0A7J3JQC2</accession>
<comment type="caution">
    <text evidence="2">The sequence shown here is derived from an EMBL/GenBank/DDBJ whole genome shotgun (WGS) entry which is preliminary data.</text>
</comment>
<protein>
    <submittedName>
        <fullName evidence="2">Uncharacterized protein</fullName>
    </submittedName>
</protein>
<dbReference type="AlphaFoldDB" id="A0A7J3JQC2"/>
<evidence type="ECO:0000313" key="1">
    <source>
        <dbReference type="EMBL" id="HGN36268.1"/>
    </source>
</evidence>
<organism evidence="2">
    <name type="scientific">Ignisphaera aggregans</name>
    <dbReference type="NCBI Taxonomy" id="334771"/>
    <lineage>
        <taxon>Archaea</taxon>
        <taxon>Thermoproteota</taxon>
        <taxon>Thermoprotei</taxon>
        <taxon>Desulfurococcales</taxon>
        <taxon>Desulfurococcaceae</taxon>
        <taxon>Ignisphaera</taxon>
    </lineage>
</organism>